<feature type="compositionally biased region" description="Polar residues" evidence="3">
    <location>
        <begin position="677"/>
        <end position="690"/>
    </location>
</feature>
<keyword evidence="5" id="KW-1185">Reference proteome</keyword>
<evidence type="ECO:0000256" key="2">
    <source>
        <dbReference type="PROSITE-ProRule" id="PRU00192"/>
    </source>
</evidence>
<dbReference type="InterPro" id="IPR001452">
    <property type="entry name" value="SH3_domain"/>
</dbReference>
<feature type="compositionally biased region" description="Basic and acidic residues" evidence="3">
    <location>
        <begin position="510"/>
        <end position="523"/>
    </location>
</feature>
<feature type="region of interest" description="Disordered" evidence="3">
    <location>
        <begin position="494"/>
        <end position="584"/>
    </location>
</feature>
<dbReference type="OrthoDB" id="6153141at2759"/>
<sequence>MSSAYQSRDLNPSGKVPTIELGYPAVVLFTFSPSEKESSEIPVFEGDIVQLLYSIGGWVFVRTYKGNVGYIPLDFCGELESSKDVGTVFKGDFHGVCQPGLKHRDHEDVTDFRYDHPLEDFEYVEHPDSLNDKLNCVQRESLINRDDQVNRDSKHWSFNTQDEFDTTVCETTLLKSNSVENEQISLTKSLSCDICNAFLSRLICGVHSLAITDKEKADLKSRKLLKLLQRATQEGLNLISNIRYLSGYGQKCCATFKENGIRSGNELDHVSVPEFGALCMQCEILREYFKLSEKYSMTDLYATIRDLHIHALSDSDSDPDSGTHITSGSVKTDESKKWASKNGDKNKDIREPISKSTELFLASKSPNEIKRSVSFQLEDRSAIKSEIMRNNSFSGEINFAKSGEDQESQNRESLHSGYSHKTVDSGIADVHDDLDSSFQLESRSNHADGKDENCNDRKDDVSSVIKTDSASKSLTTFDGSGVYGFQALLHSKTSLSPRVSSTKPNAQRSPRNEALVKRQDAFKQKTTPFLGKPSPRDTFPAPIVEPNASIQPSVSKMSFSQRTFDKSKSSSDLEASGTGSPLVKLDDTVAKGESDSVKTTVPVIRGSLGSLEESGASDKRKILARRFQSMKAPPDLRQSTDFTRRDDKDIRKSLHDLSQVKRASSMKPAPMRAQHSLPIQTPPKDTSTGKTVLVKKFNKQMWRPPVGSPEGSDQRPFSPFGGTLPPSKINKKKVHEVFV</sequence>
<dbReference type="Gene3D" id="2.30.30.40">
    <property type="entry name" value="SH3 Domains"/>
    <property type="match status" value="1"/>
</dbReference>
<proteinExistence type="predicted"/>
<dbReference type="Proteomes" id="UP000694844">
    <property type="component" value="Chromosome 5"/>
</dbReference>
<dbReference type="GeneID" id="111133555"/>
<feature type="region of interest" description="Disordered" evidence="3">
    <location>
        <begin position="312"/>
        <end position="350"/>
    </location>
</feature>
<evidence type="ECO:0000256" key="1">
    <source>
        <dbReference type="ARBA" id="ARBA00022443"/>
    </source>
</evidence>
<dbReference type="SUPFAM" id="SSF50044">
    <property type="entry name" value="SH3-domain"/>
    <property type="match status" value="1"/>
</dbReference>
<feature type="domain" description="SH3" evidence="4">
    <location>
        <begin position="20"/>
        <end position="81"/>
    </location>
</feature>
<organism evidence="5 6">
    <name type="scientific">Crassostrea virginica</name>
    <name type="common">Eastern oyster</name>
    <dbReference type="NCBI Taxonomy" id="6565"/>
    <lineage>
        <taxon>Eukaryota</taxon>
        <taxon>Metazoa</taxon>
        <taxon>Spiralia</taxon>
        <taxon>Lophotrochozoa</taxon>
        <taxon>Mollusca</taxon>
        <taxon>Bivalvia</taxon>
        <taxon>Autobranchia</taxon>
        <taxon>Pteriomorphia</taxon>
        <taxon>Ostreida</taxon>
        <taxon>Ostreoidea</taxon>
        <taxon>Ostreidae</taxon>
        <taxon>Crassostrea</taxon>
    </lineage>
</organism>
<feature type="compositionally biased region" description="Basic and acidic residues" evidence="3">
    <location>
        <begin position="443"/>
        <end position="461"/>
    </location>
</feature>
<accession>A0A8B8EDY6</accession>
<evidence type="ECO:0000259" key="4">
    <source>
        <dbReference type="PROSITE" id="PS50002"/>
    </source>
</evidence>
<feature type="compositionally biased region" description="Polar residues" evidence="3">
    <location>
        <begin position="548"/>
        <end position="562"/>
    </location>
</feature>
<gene>
    <name evidence="6" type="primary">LOC111133555</name>
</gene>
<evidence type="ECO:0000256" key="3">
    <source>
        <dbReference type="SAM" id="MobiDB-lite"/>
    </source>
</evidence>
<feature type="region of interest" description="Disordered" evidence="3">
    <location>
        <begin position="442"/>
        <end position="464"/>
    </location>
</feature>
<dbReference type="CDD" id="cd00174">
    <property type="entry name" value="SH3"/>
    <property type="match status" value="1"/>
</dbReference>
<dbReference type="PROSITE" id="PS50002">
    <property type="entry name" value="SH3"/>
    <property type="match status" value="1"/>
</dbReference>
<dbReference type="InterPro" id="IPR036028">
    <property type="entry name" value="SH3-like_dom_sf"/>
</dbReference>
<feature type="compositionally biased region" description="Basic and acidic residues" evidence="3">
    <location>
        <begin position="331"/>
        <end position="350"/>
    </location>
</feature>
<keyword evidence="1 2" id="KW-0728">SH3 domain</keyword>
<protein>
    <submittedName>
        <fullName evidence="6">Uncharacterized protein LOC111133555</fullName>
    </submittedName>
</protein>
<name>A0A8B8EDY6_CRAVI</name>
<dbReference type="AlphaFoldDB" id="A0A8B8EDY6"/>
<dbReference type="RefSeq" id="XP_022337738.1">
    <property type="nucleotide sequence ID" value="XM_022482030.1"/>
</dbReference>
<evidence type="ECO:0000313" key="6">
    <source>
        <dbReference type="RefSeq" id="XP_022337738.1"/>
    </source>
</evidence>
<evidence type="ECO:0000313" key="5">
    <source>
        <dbReference type="Proteomes" id="UP000694844"/>
    </source>
</evidence>
<dbReference type="KEGG" id="cvn:111133555"/>
<feature type="region of interest" description="Disordered" evidence="3">
    <location>
        <begin position="661"/>
        <end position="728"/>
    </location>
</feature>
<reference evidence="6" key="1">
    <citation type="submission" date="2025-08" db="UniProtKB">
        <authorList>
            <consortium name="RefSeq"/>
        </authorList>
    </citation>
    <scope>IDENTIFICATION</scope>
    <source>
        <tissue evidence="6">Whole sample</tissue>
    </source>
</reference>
<dbReference type="SMART" id="SM00326">
    <property type="entry name" value="SH3"/>
    <property type="match status" value="1"/>
</dbReference>
<feature type="compositionally biased region" description="Polar residues" evidence="3">
    <location>
        <begin position="494"/>
        <end position="509"/>
    </location>
</feature>